<dbReference type="InterPro" id="IPR057929">
    <property type="entry name" value="RamC_N"/>
</dbReference>
<dbReference type="Gene3D" id="1.50.10.10">
    <property type="match status" value="1"/>
</dbReference>
<gene>
    <name evidence="3" type="ORF">HMPREF0682_2844</name>
</gene>
<dbReference type="InterPro" id="IPR012341">
    <property type="entry name" value="6hp_glycosidase-like_sf"/>
</dbReference>
<comment type="caution">
    <text evidence="3">The sequence shown here is derived from an EMBL/GenBank/DDBJ whole genome shotgun (WGS) entry which is preliminary data.</text>
</comment>
<dbReference type="Proteomes" id="UP000017052">
    <property type="component" value="Unassembled WGS sequence"/>
</dbReference>
<dbReference type="GO" id="GO:0005975">
    <property type="term" value="P:carbohydrate metabolic process"/>
    <property type="evidence" value="ECO:0007669"/>
    <property type="project" value="InterPro"/>
</dbReference>
<dbReference type="SUPFAM" id="SSF158745">
    <property type="entry name" value="LanC-like"/>
    <property type="match status" value="1"/>
</dbReference>
<evidence type="ECO:0000313" key="3">
    <source>
        <dbReference type="EMBL" id="ERK62166.1"/>
    </source>
</evidence>
<dbReference type="Pfam" id="PF25816">
    <property type="entry name" value="RamC_N"/>
    <property type="match status" value="1"/>
</dbReference>
<evidence type="ECO:0000313" key="4">
    <source>
        <dbReference type="Proteomes" id="UP000017052"/>
    </source>
</evidence>
<proteinExistence type="predicted"/>
<dbReference type="GO" id="GO:0016740">
    <property type="term" value="F:transferase activity"/>
    <property type="evidence" value="ECO:0007669"/>
    <property type="project" value="UniProtKB-KW"/>
</dbReference>
<dbReference type="CDD" id="cd04791">
    <property type="entry name" value="LanC_SerThrkinase"/>
    <property type="match status" value="1"/>
</dbReference>
<evidence type="ECO:0000256" key="1">
    <source>
        <dbReference type="SAM" id="MobiDB-lite"/>
    </source>
</evidence>
<dbReference type="InterPro" id="IPR058053">
    <property type="entry name" value="RamC_C"/>
</dbReference>
<dbReference type="SUPFAM" id="SSF56112">
    <property type="entry name" value="Protein kinase-like (PK-like)"/>
    <property type="match status" value="1"/>
</dbReference>
<feature type="compositionally biased region" description="Basic and acidic residues" evidence="1">
    <location>
        <begin position="395"/>
        <end position="406"/>
    </location>
</feature>
<dbReference type="Gene3D" id="1.10.510.10">
    <property type="entry name" value="Transferase(Phosphotransferase) domain 1"/>
    <property type="match status" value="1"/>
</dbReference>
<accession>U2R065</accession>
<sequence length="808" mass="85647">MDRVSPYMLWRSPFFEVAWAPGSPFLRTPIRPEGPIPGWVGRDAGPWSTWAPLAPAEPLPRQGWKIHVSALPRDAAAVVGAAARICREQGVAHKMLRTRELVLASQLKYADPVQSGKVFTCYPAAGRLEALALRLADELPCLPHPPVQGEPHLAGSPVSLRHGAFQAEWLLDTAGTPRPGVRVDGAVVEDRRGIEQHSAPGLPAALMARVEATSPEDEHLEISQVRLLHRSNAGGVYSAQWHGRRVVLKEARDHCGLDLEEQPAGIRLRHEWKALRRLAGTGVAPEPLDHLRVGSSEFLVMGLVPGASLATVLKTRHPSAVPNADRTGYLEWLDGVSGRLDELVATMNRMGIVHGDLHPGNLMDGPDGLVAIDFESCTIDGAGPSAGLHHPQFSRARDAPDDHADESARRRIMAVLEVPALISADQSGPVQAEMLRVGSQELRGDGAPLPTSTRTEPLRVEELVEGIKAFADPSRPERLFPGDPVQFQRPGAGLGLLHGSAGVLLSLHLLGETVDQPLLDILCEQIRALQVLPRGVADGAEGMAWALLRMGRPDEAEQLLERCIARGLPDADCPWWANGTAGIAAVLDKAGAALERADFTRMAGQQRRLTCEALESGMPGRAGLLHGWAGVGLALLPLRSDGPSVGQAAAALRLERGRLSMDGRVLTAVSGSRRMPYLGHGGLAAALLARMLPPGSFGDDDAVLSLIAAAGASCRSPHVLEAGLIRGRAGLLMALRALAPGDRVSAEHARRLRWGCTRVTDGSGAPRTVVLGRAGARAGLDLASGSAGVALALAPDPWAVVSDALALA</sequence>
<keyword evidence="4" id="KW-1185">Reference proteome</keyword>
<organism evidence="3 4">
    <name type="scientific">Propionibacterium acidifaciens F0233</name>
    <dbReference type="NCBI Taxonomy" id="553198"/>
    <lineage>
        <taxon>Bacteria</taxon>
        <taxon>Bacillati</taxon>
        <taxon>Actinomycetota</taxon>
        <taxon>Actinomycetes</taxon>
        <taxon>Propionibacteriales</taxon>
        <taxon>Propionibacteriaceae</taxon>
        <taxon>Propionibacterium</taxon>
    </lineage>
</organism>
<dbReference type="AlphaFoldDB" id="U2R065"/>
<protein>
    <submittedName>
        <fullName evidence="3">Phosphotransferase enzyme domain protein</fullName>
    </submittedName>
</protein>
<feature type="region of interest" description="Disordered" evidence="1">
    <location>
        <begin position="383"/>
        <end position="406"/>
    </location>
</feature>
<reference evidence="3" key="1">
    <citation type="submission" date="2013-08" db="EMBL/GenBank/DDBJ databases">
        <authorList>
            <person name="Durkin A.S."/>
            <person name="Haft D.R."/>
            <person name="McCorrison J."/>
            <person name="Torralba M."/>
            <person name="Gillis M."/>
            <person name="Haft D.H."/>
            <person name="Methe B."/>
            <person name="Sutton G."/>
            <person name="Nelson K.E."/>
        </authorList>
    </citation>
    <scope>NUCLEOTIDE SEQUENCE [LARGE SCALE GENOMIC DNA]</scope>
    <source>
        <strain evidence="3">F0233</strain>
    </source>
</reference>
<evidence type="ECO:0000259" key="2">
    <source>
        <dbReference type="Pfam" id="PF25816"/>
    </source>
</evidence>
<feature type="domain" description="RamC N-terminal" evidence="2">
    <location>
        <begin position="34"/>
        <end position="195"/>
    </location>
</feature>
<dbReference type="EMBL" id="ACVN02000035">
    <property type="protein sequence ID" value="ERK62166.1"/>
    <property type="molecule type" value="Genomic_DNA"/>
</dbReference>
<name>U2R065_9ACTN</name>
<dbReference type="InterPro" id="IPR011009">
    <property type="entry name" value="Kinase-like_dom_sf"/>
</dbReference>